<accession>A0A8B7Y8X8</accession>
<dbReference type="Proteomes" id="UP000694845">
    <property type="component" value="Unplaced"/>
</dbReference>
<reference evidence="5" key="1">
    <citation type="submission" date="2025-08" db="UniProtKB">
        <authorList>
            <consortium name="RefSeq"/>
        </authorList>
    </citation>
    <scope>IDENTIFICATION</scope>
</reference>
<organism evidence="4 5">
    <name type="scientific">Acanthaster planci</name>
    <name type="common">Crown-of-thorns starfish</name>
    <dbReference type="NCBI Taxonomy" id="133434"/>
    <lineage>
        <taxon>Eukaryota</taxon>
        <taxon>Metazoa</taxon>
        <taxon>Echinodermata</taxon>
        <taxon>Eleutherozoa</taxon>
        <taxon>Asterozoa</taxon>
        <taxon>Asteroidea</taxon>
        <taxon>Valvatacea</taxon>
        <taxon>Valvatida</taxon>
        <taxon>Acanthasteridae</taxon>
        <taxon>Acanthaster</taxon>
    </lineage>
</organism>
<dbReference type="EC" id="4.2.1.77" evidence="3"/>
<evidence type="ECO:0000256" key="1">
    <source>
        <dbReference type="ARBA" id="ARBA00001148"/>
    </source>
</evidence>
<dbReference type="PANTHER" id="PTHR33442">
    <property type="entry name" value="TRANS-3-HYDROXY-L-PROLINE DEHYDRATASE"/>
    <property type="match status" value="1"/>
</dbReference>
<comment type="similarity">
    <text evidence="2">Belongs to the proline racemase family.</text>
</comment>
<proteinExistence type="inferred from homology"/>
<keyword evidence="4" id="KW-1185">Reference proteome</keyword>
<dbReference type="KEGG" id="aplc:110978363"/>
<evidence type="ECO:0000313" key="5">
    <source>
        <dbReference type="RefSeq" id="XP_022088997.1"/>
    </source>
</evidence>
<evidence type="ECO:0000313" key="4">
    <source>
        <dbReference type="Proteomes" id="UP000694845"/>
    </source>
</evidence>
<protein>
    <recommendedName>
        <fullName evidence="3">trans-L-3-hydroxyproline dehydratase</fullName>
        <ecNumber evidence="3">4.2.1.77</ecNumber>
    </recommendedName>
</protein>
<dbReference type="AlphaFoldDB" id="A0A8B7Y8X8"/>
<evidence type="ECO:0000256" key="3">
    <source>
        <dbReference type="ARBA" id="ARBA00013105"/>
    </source>
</evidence>
<dbReference type="Pfam" id="PF05544">
    <property type="entry name" value="Pro_racemase"/>
    <property type="match status" value="1"/>
</dbReference>
<dbReference type="OMA" id="SHVLWTG"/>
<dbReference type="GO" id="GO:0050346">
    <property type="term" value="F:trans-L-3-hydroxyproline dehydratase activity"/>
    <property type="evidence" value="ECO:0007669"/>
    <property type="project" value="UniProtKB-EC"/>
</dbReference>
<dbReference type="CTD" id="112849"/>
<gene>
    <name evidence="5" type="primary">LOC110978363</name>
</gene>
<dbReference type="InterPro" id="IPR008794">
    <property type="entry name" value="Pro_racemase_fam"/>
</dbReference>
<dbReference type="OrthoDB" id="6409228at2759"/>
<dbReference type="GeneID" id="110978363"/>
<sequence>MPHAYHVGCLTAVASNMSSAVEKSLFGNIKLRTVEMHTAGEPFRIVVSGYPKFEGETILEKRRFAREKLDHLRKLLMFEPRGHHDMYGAILVEPDLPGADLAVLFTHNEGYSTMCGHGVIALGRFAVDHGFVKPQQPETEVAVQCPCGLVRAFVEYNEERKKTGQVRFNSVPAFVFALDTEVQVEGYGSLKVDIAYGGAFYALISAHEFGLDVRRSCVKDIVNAATAVASAIKAKVQIKHPDSEGSDLDFLYGVIVTDGQDAWSDQPTANICVFADAAVDRSPTGSGVTARVALQHAKGQIALQQTRSFESGLCGTVFTGKAIKMTKCGSVDAVIVEVSGRAHYTGEATYTIDEDDPVGSGFLLRYE</sequence>
<dbReference type="SFLD" id="SFLDS00028">
    <property type="entry name" value="Proline_Racemase"/>
    <property type="match status" value="1"/>
</dbReference>
<dbReference type="FunFam" id="3.10.310.10:FF:000003">
    <property type="entry name" value="Proline racemase"/>
    <property type="match status" value="1"/>
</dbReference>
<dbReference type="SUPFAM" id="SSF54506">
    <property type="entry name" value="Diaminopimelate epimerase-like"/>
    <property type="match status" value="1"/>
</dbReference>
<dbReference type="PANTHER" id="PTHR33442:SF1">
    <property type="entry name" value="TRANS-3-HYDROXY-L-PROLINE DEHYDRATASE"/>
    <property type="match status" value="1"/>
</dbReference>
<evidence type="ECO:0000256" key="2">
    <source>
        <dbReference type="ARBA" id="ARBA00007529"/>
    </source>
</evidence>
<dbReference type="RefSeq" id="XP_022088997.1">
    <property type="nucleotide sequence ID" value="XM_022233305.1"/>
</dbReference>
<comment type="catalytic activity">
    <reaction evidence="1">
        <text>trans-3-hydroxy-L-proline = 1-pyrroline-2-carboxylate + H2O</text>
        <dbReference type="Rhea" id="RHEA:10320"/>
        <dbReference type="ChEBI" id="CHEBI:15377"/>
        <dbReference type="ChEBI" id="CHEBI:39785"/>
        <dbReference type="ChEBI" id="CHEBI:57938"/>
        <dbReference type="EC" id="4.2.1.77"/>
    </reaction>
</comment>
<dbReference type="PIRSF" id="PIRSF029792">
    <property type="entry name" value="Pro_racemase"/>
    <property type="match status" value="1"/>
</dbReference>
<dbReference type="Gene3D" id="3.10.310.10">
    <property type="entry name" value="Diaminopimelate Epimerase, Chain A, domain 1"/>
    <property type="match status" value="2"/>
</dbReference>
<name>A0A8B7Y8X8_ACAPL</name>